<dbReference type="EMBL" id="JQCD01000009">
    <property type="protein sequence ID" value="KRN77839.1"/>
    <property type="molecule type" value="Genomic_DNA"/>
</dbReference>
<proteinExistence type="predicted"/>
<gene>
    <name evidence="2" type="ORF">IV67_GL001366</name>
</gene>
<evidence type="ECO:0000313" key="2">
    <source>
        <dbReference type="EMBL" id="KRN77839.1"/>
    </source>
</evidence>
<dbReference type="GO" id="GO:0016020">
    <property type="term" value="C:membrane"/>
    <property type="evidence" value="ECO:0007669"/>
    <property type="project" value="InterPro"/>
</dbReference>
<accession>A0A0R2JKU5</accession>
<dbReference type="PATRIC" id="fig|1620.3.peg.1381"/>
<evidence type="ECO:0000256" key="1">
    <source>
        <dbReference type="SAM" id="Phobius"/>
    </source>
</evidence>
<keyword evidence="1" id="KW-0472">Membrane</keyword>
<protein>
    <submittedName>
        <fullName evidence="2">Uncharacterized protein</fullName>
    </submittedName>
</protein>
<name>A0A0R2JKU5_9LACO</name>
<comment type="caution">
    <text evidence="2">The sequence shown here is derived from an EMBL/GenBank/DDBJ whole genome shotgun (WGS) entry which is preliminary data.</text>
</comment>
<organism evidence="2 3">
    <name type="scientific">Weissella minor</name>
    <dbReference type="NCBI Taxonomy" id="1620"/>
    <lineage>
        <taxon>Bacteria</taxon>
        <taxon>Bacillati</taxon>
        <taxon>Bacillota</taxon>
        <taxon>Bacilli</taxon>
        <taxon>Lactobacillales</taxon>
        <taxon>Lactobacillaceae</taxon>
        <taxon>Weissella</taxon>
    </lineage>
</organism>
<feature type="transmembrane region" description="Helical" evidence="1">
    <location>
        <begin position="26"/>
        <end position="51"/>
    </location>
</feature>
<dbReference type="STRING" id="1620.IV67_GL001366"/>
<dbReference type="RefSeq" id="WP_057786237.1">
    <property type="nucleotide sequence ID" value="NZ_JQCD01000009.1"/>
</dbReference>
<feature type="transmembrane region" description="Helical" evidence="1">
    <location>
        <begin position="63"/>
        <end position="89"/>
    </location>
</feature>
<keyword evidence="1" id="KW-0812">Transmembrane</keyword>
<sequence length="133" mass="15062">MEFFKQFLNQEYGLYSFSGRLSRTGFFIGLLLLWIFTSLVMIPATYVILSFSPQLLMMAGNTLGIWLGLLTALYVFILVNTLVLVLAAAVRRLRDSNVSPVWLLAAFLPFIGEAIIFCQLVRRPVEVHNEEAN</sequence>
<feature type="transmembrane region" description="Helical" evidence="1">
    <location>
        <begin position="101"/>
        <end position="121"/>
    </location>
</feature>
<evidence type="ECO:0000313" key="3">
    <source>
        <dbReference type="Proteomes" id="UP000051673"/>
    </source>
</evidence>
<dbReference type="InterPro" id="IPR008523">
    <property type="entry name" value="DUF805"/>
</dbReference>
<keyword evidence="3" id="KW-1185">Reference proteome</keyword>
<reference evidence="2 3" key="1">
    <citation type="journal article" date="2015" name="Genome Announc.">
        <title>Expanding the biotechnology potential of lactobacilli through comparative genomics of 213 strains and associated genera.</title>
        <authorList>
            <person name="Sun Z."/>
            <person name="Harris H.M."/>
            <person name="McCann A."/>
            <person name="Guo C."/>
            <person name="Argimon S."/>
            <person name="Zhang W."/>
            <person name="Yang X."/>
            <person name="Jeffery I.B."/>
            <person name="Cooney J.C."/>
            <person name="Kagawa T.F."/>
            <person name="Liu W."/>
            <person name="Song Y."/>
            <person name="Salvetti E."/>
            <person name="Wrobel A."/>
            <person name="Rasinkangas P."/>
            <person name="Parkhill J."/>
            <person name="Rea M.C."/>
            <person name="O'Sullivan O."/>
            <person name="Ritari J."/>
            <person name="Douillard F.P."/>
            <person name="Paul Ross R."/>
            <person name="Yang R."/>
            <person name="Briner A.E."/>
            <person name="Felis G.E."/>
            <person name="de Vos W.M."/>
            <person name="Barrangou R."/>
            <person name="Klaenhammer T.R."/>
            <person name="Caufield P.W."/>
            <person name="Cui Y."/>
            <person name="Zhang H."/>
            <person name="O'Toole P.W."/>
        </authorList>
    </citation>
    <scope>NUCLEOTIDE SEQUENCE [LARGE SCALE GENOMIC DNA]</scope>
    <source>
        <strain evidence="2 3">DSM 20014</strain>
    </source>
</reference>
<dbReference type="AlphaFoldDB" id="A0A0R2JKU5"/>
<keyword evidence="1" id="KW-1133">Transmembrane helix</keyword>
<dbReference type="Proteomes" id="UP000051673">
    <property type="component" value="Unassembled WGS sequence"/>
</dbReference>
<dbReference type="OrthoDB" id="9812349at2"/>
<dbReference type="Pfam" id="PF05656">
    <property type="entry name" value="DUF805"/>
    <property type="match status" value="1"/>
</dbReference>